<comment type="caution">
    <text evidence="6">The sequence shown here is derived from an EMBL/GenBank/DDBJ whole genome shotgun (WGS) entry which is preliminary data.</text>
</comment>
<reference evidence="6 7" key="1">
    <citation type="submission" date="2019-08" db="EMBL/GenBank/DDBJ databases">
        <title>Calorimonas adulescens gen. nov., sp. nov., an anaerobic thermophilic bacterium from Sakhalin hot spring.</title>
        <authorList>
            <person name="Khomyakova M.A."/>
            <person name="Merkel A.Y."/>
            <person name="Novikov A."/>
            <person name="Bonch-Osmolovskaya E.A."/>
            <person name="Slobodkin A.I."/>
        </authorList>
    </citation>
    <scope>NUCLEOTIDE SEQUENCE [LARGE SCALE GENOMIC DNA]</scope>
    <source>
        <strain evidence="6 7">A05MB</strain>
    </source>
</reference>
<protein>
    <recommendedName>
        <fullName evidence="8">Proline--tRNA ligase</fullName>
    </recommendedName>
</protein>
<keyword evidence="3" id="KW-0030">Aminoacyl-tRNA synthetase</keyword>
<dbReference type="PANTHER" id="PTHR42753:SF2">
    <property type="entry name" value="PROLINE--TRNA LIGASE"/>
    <property type="match status" value="1"/>
</dbReference>
<dbReference type="SUPFAM" id="SSF55826">
    <property type="entry name" value="YbaK/ProRS associated domain"/>
    <property type="match status" value="1"/>
</dbReference>
<evidence type="ECO:0000313" key="7">
    <source>
        <dbReference type="Proteomes" id="UP000322976"/>
    </source>
</evidence>
<organism evidence="6 7">
    <name type="scientific">Calorimonas adulescens</name>
    <dbReference type="NCBI Taxonomy" id="2606906"/>
    <lineage>
        <taxon>Bacteria</taxon>
        <taxon>Bacillati</taxon>
        <taxon>Bacillota</taxon>
        <taxon>Clostridia</taxon>
        <taxon>Thermoanaerobacterales</taxon>
        <taxon>Thermoanaerobacteraceae</taxon>
        <taxon>Calorimonas</taxon>
    </lineage>
</organism>
<dbReference type="Pfam" id="PF04073">
    <property type="entry name" value="tRNA_edit"/>
    <property type="match status" value="1"/>
</dbReference>
<gene>
    <name evidence="6" type="ORF">FWJ32_03515</name>
</gene>
<feature type="domain" description="YbaK/aminoacyl-tRNA synthetase-associated" evidence="5">
    <location>
        <begin position="181"/>
        <end position="295"/>
    </location>
</feature>
<dbReference type="Proteomes" id="UP000322976">
    <property type="component" value="Unassembled WGS sequence"/>
</dbReference>
<sequence>MYMNMSEIVPMPLKDVSKSLGDDTVRLMVRAGLVRKVSADSLLYMPLSIKVIRKIINRILKYYCSAHEVMHGGLDEKRSISFFKVLKNEMDLYQIAFYSLCGDELTVYFKEENSGVYLPEFIREYVQKVENSAVYVSTNETGHMRFLSCPECGRLYDPHNIEISMEAGIPDSATDMMEIYTPGATTIDKLCKCLDIIPEMTVKTMIYETERQKEKYYYAVMVRGDRTISEEKLKKALEADRVGLADESVVKSITGSPPGFCGPVGINVPIIADLEISHMDKMVAGANKLDTHIVGCTPGRDFQVERYFDLRCGTEGDKCPVCSCGLRTVKGYVVMQKDEPYEGVCSFTYHLGRILQSIVKNGMDEYGIRWPRGLAPFDVAIEVTSPGNKFLVDEANSIKRLLERDFDVLYDDRDMGLRARLVDIDLLGIPKTVIVTDKTNEIGRYELRYRRGESKFVERDRLLEILNSRGLQ</sequence>
<dbReference type="SUPFAM" id="SSF52954">
    <property type="entry name" value="Class II aaRS ABD-related"/>
    <property type="match status" value="1"/>
</dbReference>
<dbReference type="InterPro" id="IPR050062">
    <property type="entry name" value="Pro-tRNA_synthetase"/>
</dbReference>
<dbReference type="Pfam" id="PF03129">
    <property type="entry name" value="HGTP_anticodon"/>
    <property type="match status" value="1"/>
</dbReference>
<dbReference type="GO" id="GO:0002161">
    <property type="term" value="F:aminoacyl-tRNA deacylase activity"/>
    <property type="evidence" value="ECO:0007669"/>
    <property type="project" value="InterPro"/>
</dbReference>
<dbReference type="InterPro" id="IPR036621">
    <property type="entry name" value="Anticodon-bd_dom_sf"/>
</dbReference>
<evidence type="ECO:0000259" key="5">
    <source>
        <dbReference type="Pfam" id="PF04073"/>
    </source>
</evidence>
<keyword evidence="2" id="KW-0547">Nucleotide-binding</keyword>
<dbReference type="EMBL" id="VTPS01000004">
    <property type="protein sequence ID" value="TZE82681.1"/>
    <property type="molecule type" value="Genomic_DNA"/>
</dbReference>
<dbReference type="AlphaFoldDB" id="A0A5D8QDU8"/>
<evidence type="ECO:0000256" key="2">
    <source>
        <dbReference type="ARBA" id="ARBA00022840"/>
    </source>
</evidence>
<dbReference type="Gene3D" id="3.90.960.10">
    <property type="entry name" value="YbaK/aminoacyl-tRNA synthetase-associated domain"/>
    <property type="match status" value="1"/>
</dbReference>
<evidence type="ECO:0000313" key="6">
    <source>
        <dbReference type="EMBL" id="TZE82681.1"/>
    </source>
</evidence>
<dbReference type="GO" id="GO:0006433">
    <property type="term" value="P:prolyl-tRNA aminoacylation"/>
    <property type="evidence" value="ECO:0007669"/>
    <property type="project" value="TreeGrafter"/>
</dbReference>
<keyword evidence="2" id="KW-0067">ATP-binding</keyword>
<dbReference type="RefSeq" id="WP_149544596.1">
    <property type="nucleotide sequence ID" value="NZ_VTPS01000004.1"/>
</dbReference>
<proteinExistence type="predicted"/>
<accession>A0A5D8QDU8</accession>
<dbReference type="CDD" id="cd04334">
    <property type="entry name" value="ProRS-INS"/>
    <property type="match status" value="1"/>
</dbReference>
<evidence type="ECO:0000256" key="1">
    <source>
        <dbReference type="ARBA" id="ARBA00022490"/>
    </source>
</evidence>
<dbReference type="InterPro" id="IPR036754">
    <property type="entry name" value="YbaK/aa-tRNA-synt-asso_dom_sf"/>
</dbReference>
<evidence type="ECO:0000256" key="3">
    <source>
        <dbReference type="ARBA" id="ARBA00023146"/>
    </source>
</evidence>
<dbReference type="PANTHER" id="PTHR42753">
    <property type="entry name" value="MITOCHONDRIAL RIBOSOME PROTEIN L39/PROLYL-TRNA LIGASE FAMILY MEMBER"/>
    <property type="match status" value="1"/>
</dbReference>
<dbReference type="Gene3D" id="3.40.50.800">
    <property type="entry name" value="Anticodon-binding domain"/>
    <property type="match status" value="1"/>
</dbReference>
<name>A0A5D8QDU8_9THEO</name>
<keyword evidence="7" id="KW-1185">Reference proteome</keyword>
<feature type="domain" description="Anticodon-binding" evidence="4">
    <location>
        <begin position="390"/>
        <end position="467"/>
    </location>
</feature>
<evidence type="ECO:0008006" key="8">
    <source>
        <dbReference type="Google" id="ProtNLM"/>
    </source>
</evidence>
<evidence type="ECO:0000259" key="4">
    <source>
        <dbReference type="Pfam" id="PF03129"/>
    </source>
</evidence>
<dbReference type="GO" id="GO:0004827">
    <property type="term" value="F:proline-tRNA ligase activity"/>
    <property type="evidence" value="ECO:0007669"/>
    <property type="project" value="TreeGrafter"/>
</dbReference>
<keyword evidence="3" id="KW-0436">Ligase</keyword>
<dbReference type="InterPro" id="IPR007214">
    <property type="entry name" value="YbaK/aa-tRNA-synth-assoc-dom"/>
</dbReference>
<dbReference type="GO" id="GO:0005524">
    <property type="term" value="F:ATP binding"/>
    <property type="evidence" value="ECO:0007669"/>
    <property type="project" value="UniProtKB-KW"/>
</dbReference>
<keyword evidence="1" id="KW-0963">Cytoplasm</keyword>
<dbReference type="InterPro" id="IPR004154">
    <property type="entry name" value="Anticodon-bd"/>
</dbReference>